<gene>
    <name evidence="1" type="ORF">HPA02_08470</name>
</gene>
<sequence length="79" mass="8173">MSYGLIGLKRQMEGEAMQGLGDLANQQRQAEMQEEQMEQAKRQQTMSAVGTGAGIGMMAGGPWGAAIGAGIGLLAGSLF</sequence>
<evidence type="ECO:0000313" key="1">
    <source>
        <dbReference type="EMBL" id="GEK46564.1"/>
    </source>
</evidence>
<dbReference type="RefSeq" id="WP_146801840.1">
    <property type="nucleotide sequence ID" value="NZ_BJUK01000007.1"/>
</dbReference>
<dbReference type="Proteomes" id="UP000321275">
    <property type="component" value="Unassembled WGS sequence"/>
</dbReference>
<dbReference type="AlphaFoldDB" id="A0A510X567"/>
<accession>A0A510X567</accession>
<reference evidence="1 2" key="1">
    <citation type="submission" date="2019-07" db="EMBL/GenBank/DDBJ databases">
        <title>Whole genome shotgun sequence of Halomonas pacifica NBRC 102220.</title>
        <authorList>
            <person name="Hosoyama A."/>
            <person name="Uohara A."/>
            <person name="Ohji S."/>
            <person name="Ichikawa N."/>
        </authorList>
    </citation>
    <scope>NUCLEOTIDE SEQUENCE [LARGE SCALE GENOMIC DNA]</scope>
    <source>
        <strain evidence="1 2">NBRC 102220</strain>
    </source>
</reference>
<organism evidence="1 2">
    <name type="scientific">Bisbaumannia pacifica</name>
    <dbReference type="NCBI Taxonomy" id="77098"/>
    <lineage>
        <taxon>Bacteria</taxon>
        <taxon>Pseudomonadati</taxon>
        <taxon>Pseudomonadota</taxon>
        <taxon>Gammaproteobacteria</taxon>
        <taxon>Oceanospirillales</taxon>
        <taxon>Halomonadaceae</taxon>
        <taxon>Bisbaumannia</taxon>
    </lineage>
</organism>
<evidence type="ECO:0008006" key="3">
    <source>
        <dbReference type="Google" id="ProtNLM"/>
    </source>
</evidence>
<name>A0A510X567_9GAMM</name>
<keyword evidence="2" id="KW-1185">Reference proteome</keyword>
<proteinExistence type="predicted"/>
<evidence type="ECO:0000313" key="2">
    <source>
        <dbReference type="Proteomes" id="UP000321275"/>
    </source>
</evidence>
<comment type="caution">
    <text evidence="1">The sequence shown here is derived from an EMBL/GenBank/DDBJ whole genome shotgun (WGS) entry which is preliminary data.</text>
</comment>
<protein>
    <recommendedName>
        <fullName evidence="3">Bacteriocin</fullName>
    </recommendedName>
</protein>
<dbReference type="EMBL" id="BJUK01000007">
    <property type="protein sequence ID" value="GEK46564.1"/>
    <property type="molecule type" value="Genomic_DNA"/>
</dbReference>